<gene>
    <name evidence="1" type="ORF">GIB67_003306</name>
</gene>
<protein>
    <submittedName>
        <fullName evidence="1">Uncharacterized protein</fullName>
    </submittedName>
</protein>
<sequence>MRILSPESKSPSLSLLKSISISQSLIETQKSSSSSSAINDSLRFLVWNKACDFVASFIGTSLGRQATKAQLLSLNQSFVESKRLLVETNAVVEMLNYGGSGGMDFSGIDVALIMKLVVNQSLVKSIQQVADEEGSVRDSAVRLLLLSFRFQLRSALHFKSLQLLILVGVRCKY</sequence>
<dbReference type="GO" id="GO:0030983">
    <property type="term" value="F:mismatched DNA binding"/>
    <property type="evidence" value="ECO:0007669"/>
    <property type="project" value="InterPro"/>
</dbReference>
<evidence type="ECO:0000313" key="1">
    <source>
        <dbReference type="EMBL" id="KAF6175818.1"/>
    </source>
</evidence>
<dbReference type="GO" id="GO:0140664">
    <property type="term" value="F:ATP-dependent DNA damage sensor activity"/>
    <property type="evidence" value="ECO:0007669"/>
    <property type="project" value="InterPro"/>
</dbReference>
<keyword evidence="2" id="KW-1185">Reference proteome</keyword>
<dbReference type="PANTHER" id="PTHR48466">
    <property type="entry name" value="OS10G0509000 PROTEIN-RELATED"/>
    <property type="match status" value="1"/>
</dbReference>
<reference evidence="1 2" key="1">
    <citation type="journal article" date="2020" name="IScience">
        <title>Genome Sequencing of the Endangered Kingdonia uniflora (Circaeasteraceae, Ranunculales) Reveals Potential Mechanisms of Evolutionary Specialization.</title>
        <authorList>
            <person name="Sun Y."/>
            <person name="Deng T."/>
            <person name="Zhang A."/>
            <person name="Moore M.J."/>
            <person name="Landis J.B."/>
            <person name="Lin N."/>
            <person name="Zhang H."/>
            <person name="Zhang X."/>
            <person name="Huang J."/>
            <person name="Zhang X."/>
            <person name="Sun H."/>
            <person name="Wang H."/>
        </authorList>
    </citation>
    <scope>NUCLEOTIDE SEQUENCE [LARGE SCALE GENOMIC DNA]</scope>
    <source>
        <strain evidence="1">TB1705</strain>
        <tissue evidence="1">Leaf</tissue>
    </source>
</reference>
<organism evidence="1 2">
    <name type="scientific">Kingdonia uniflora</name>
    <dbReference type="NCBI Taxonomy" id="39325"/>
    <lineage>
        <taxon>Eukaryota</taxon>
        <taxon>Viridiplantae</taxon>
        <taxon>Streptophyta</taxon>
        <taxon>Embryophyta</taxon>
        <taxon>Tracheophyta</taxon>
        <taxon>Spermatophyta</taxon>
        <taxon>Magnoliopsida</taxon>
        <taxon>Ranunculales</taxon>
        <taxon>Circaeasteraceae</taxon>
        <taxon>Kingdonia</taxon>
    </lineage>
</organism>
<dbReference type="EMBL" id="JACGCM010000140">
    <property type="protein sequence ID" value="KAF6175818.1"/>
    <property type="molecule type" value="Genomic_DNA"/>
</dbReference>
<name>A0A7J7P9F6_9MAGN</name>
<dbReference type="Proteomes" id="UP000541444">
    <property type="component" value="Unassembled WGS sequence"/>
</dbReference>
<dbReference type="GO" id="GO:0006298">
    <property type="term" value="P:mismatch repair"/>
    <property type="evidence" value="ECO:0007669"/>
    <property type="project" value="InterPro"/>
</dbReference>
<evidence type="ECO:0000313" key="2">
    <source>
        <dbReference type="Proteomes" id="UP000541444"/>
    </source>
</evidence>
<dbReference type="OrthoDB" id="1732264at2759"/>
<dbReference type="GO" id="GO:0005524">
    <property type="term" value="F:ATP binding"/>
    <property type="evidence" value="ECO:0007669"/>
    <property type="project" value="InterPro"/>
</dbReference>
<proteinExistence type="predicted"/>
<comment type="caution">
    <text evidence="1">The sequence shown here is derived from an EMBL/GenBank/DDBJ whole genome shotgun (WGS) entry which is preliminary data.</text>
</comment>
<dbReference type="InterPro" id="IPR045076">
    <property type="entry name" value="MutS"/>
</dbReference>
<accession>A0A7J7P9F6</accession>
<dbReference type="PANTHER" id="PTHR48466:SF2">
    <property type="entry name" value="OS10G0509000 PROTEIN"/>
    <property type="match status" value="1"/>
</dbReference>
<dbReference type="AlphaFoldDB" id="A0A7J7P9F6"/>